<accession>A0A9D1P1B8</accession>
<sequence>MKKKSAGLICMLLLVICCLFPAGEAQAAAKKLFSLVINDGFVSQTVPVYQFTSGNSTYVAAKKSLRTLPVYAGSKKVTVSIKGKTSLYKKTFKSITYKKKATLSKNTTLKYTLKTRKGKKETFTVKLTRPSMPKITSLTVPSTFTTGGSRRLTVKVRTSAGVAVKATYKVKNSKGKVVYSKTLGTRKSCIYTAFWNGKPSAKNAAGLPTSQYIPAGNYKVTAYLKYTVGGKSKTISKTVKLKVKSGQSQTSSSGSSQNNTALGTKNWSWKVGLTGDDTLDYLAETICQQVLTNGMSETERARALYTWCGKNLTYRSGAPKLTGSGKNYMDISSSQAKEAIAAYGKQADSLIASGKAAVNVKDNYFKSSGLQKTKINWGKAAFVKRYGDCLIMSLTYETLCRHAGLTVDIVENDGSAGHHFWNVVRIGGSYYYADVNQFTESWKSGNANYGFFLRGTRYCYQYGLYSTVKQNSKYKIAKSVSAADCPGI</sequence>
<name>A0A9D1P1B8_9FIRM</name>
<dbReference type="AlphaFoldDB" id="A0A9D1P1B8"/>
<dbReference type="Gene3D" id="2.30.30.910">
    <property type="match status" value="1"/>
</dbReference>
<reference evidence="2" key="1">
    <citation type="submission" date="2020-10" db="EMBL/GenBank/DDBJ databases">
        <authorList>
            <person name="Gilroy R."/>
        </authorList>
    </citation>
    <scope>NUCLEOTIDE SEQUENCE</scope>
    <source>
        <strain evidence="2">ChiBcec6-7307</strain>
    </source>
</reference>
<evidence type="ECO:0008006" key="4">
    <source>
        <dbReference type="Google" id="ProtNLM"/>
    </source>
</evidence>
<evidence type="ECO:0000313" key="3">
    <source>
        <dbReference type="Proteomes" id="UP000886889"/>
    </source>
</evidence>
<dbReference type="Proteomes" id="UP000886889">
    <property type="component" value="Unassembled WGS sequence"/>
</dbReference>
<evidence type="ECO:0000256" key="1">
    <source>
        <dbReference type="SAM" id="SignalP"/>
    </source>
</evidence>
<gene>
    <name evidence="2" type="ORF">IAC80_07630</name>
</gene>
<proteinExistence type="predicted"/>
<reference evidence="2" key="2">
    <citation type="journal article" date="2021" name="PeerJ">
        <title>Extensive microbial diversity within the chicken gut microbiome revealed by metagenomics and culture.</title>
        <authorList>
            <person name="Gilroy R."/>
            <person name="Ravi A."/>
            <person name="Getino M."/>
            <person name="Pursley I."/>
            <person name="Horton D.L."/>
            <person name="Alikhan N.F."/>
            <person name="Baker D."/>
            <person name="Gharbi K."/>
            <person name="Hall N."/>
            <person name="Watson M."/>
            <person name="Adriaenssens E.M."/>
            <person name="Foster-Nyarko E."/>
            <person name="Jarju S."/>
            <person name="Secka A."/>
            <person name="Antonio M."/>
            <person name="Oren A."/>
            <person name="Chaudhuri R.R."/>
            <person name="La Ragione R."/>
            <person name="Hildebrand F."/>
            <person name="Pallen M.J."/>
        </authorList>
    </citation>
    <scope>NUCLEOTIDE SEQUENCE</scope>
    <source>
        <strain evidence="2">ChiBcec6-7307</strain>
    </source>
</reference>
<keyword evidence="1" id="KW-0732">Signal</keyword>
<organism evidence="2 3">
    <name type="scientific">Candidatus Merdiplasma excrementigallinarum</name>
    <dbReference type="NCBI Taxonomy" id="2840864"/>
    <lineage>
        <taxon>Bacteria</taxon>
        <taxon>Bacillati</taxon>
        <taxon>Bacillota</taxon>
        <taxon>Clostridia</taxon>
        <taxon>Lachnospirales</taxon>
        <taxon>Lachnospiraceae</taxon>
        <taxon>Lachnospiraceae incertae sedis</taxon>
        <taxon>Candidatus Merdiplasma</taxon>
    </lineage>
</organism>
<evidence type="ECO:0000313" key="2">
    <source>
        <dbReference type="EMBL" id="HIV23798.1"/>
    </source>
</evidence>
<feature type="signal peptide" evidence="1">
    <location>
        <begin position="1"/>
        <end position="27"/>
    </location>
</feature>
<feature type="chain" id="PRO_5039110938" description="Transglutaminase-like domain-containing protein" evidence="1">
    <location>
        <begin position="28"/>
        <end position="488"/>
    </location>
</feature>
<comment type="caution">
    <text evidence="2">The sequence shown here is derived from an EMBL/GenBank/DDBJ whole genome shotgun (WGS) entry which is preliminary data.</text>
</comment>
<protein>
    <recommendedName>
        <fullName evidence="4">Transglutaminase-like domain-containing protein</fullName>
    </recommendedName>
</protein>
<dbReference type="Gene3D" id="2.60.40.4070">
    <property type="match status" value="1"/>
</dbReference>
<dbReference type="EMBL" id="DVOS01000062">
    <property type="protein sequence ID" value="HIV23798.1"/>
    <property type="molecule type" value="Genomic_DNA"/>
</dbReference>